<feature type="transmembrane region" description="Helical" evidence="1">
    <location>
        <begin position="29"/>
        <end position="49"/>
    </location>
</feature>
<comment type="caution">
    <text evidence="2">The sequence shown here is derived from an EMBL/GenBank/DDBJ whole genome shotgun (WGS) entry which is preliminary data.</text>
</comment>
<feature type="transmembrane region" description="Helical" evidence="1">
    <location>
        <begin position="61"/>
        <end position="80"/>
    </location>
</feature>
<feature type="transmembrane region" description="Helical" evidence="1">
    <location>
        <begin position="169"/>
        <end position="188"/>
    </location>
</feature>
<accession>A0AAD7JES9</accession>
<evidence type="ECO:0000313" key="2">
    <source>
        <dbReference type="EMBL" id="KAJ7760971.1"/>
    </source>
</evidence>
<proteinExistence type="predicted"/>
<keyword evidence="1" id="KW-1133">Transmembrane helix</keyword>
<keyword evidence="3" id="KW-1185">Reference proteome</keyword>
<reference evidence="2" key="1">
    <citation type="submission" date="2023-03" db="EMBL/GenBank/DDBJ databases">
        <title>Massive genome expansion in bonnet fungi (Mycena s.s.) driven by repeated elements and novel gene families across ecological guilds.</title>
        <authorList>
            <consortium name="Lawrence Berkeley National Laboratory"/>
            <person name="Harder C.B."/>
            <person name="Miyauchi S."/>
            <person name="Viragh M."/>
            <person name="Kuo A."/>
            <person name="Thoen E."/>
            <person name="Andreopoulos B."/>
            <person name="Lu D."/>
            <person name="Skrede I."/>
            <person name="Drula E."/>
            <person name="Henrissat B."/>
            <person name="Morin E."/>
            <person name="Kohler A."/>
            <person name="Barry K."/>
            <person name="LaButti K."/>
            <person name="Morin E."/>
            <person name="Salamov A."/>
            <person name="Lipzen A."/>
            <person name="Mereny Z."/>
            <person name="Hegedus B."/>
            <person name="Baldrian P."/>
            <person name="Stursova M."/>
            <person name="Weitz H."/>
            <person name="Taylor A."/>
            <person name="Grigoriev I.V."/>
            <person name="Nagy L.G."/>
            <person name="Martin F."/>
            <person name="Kauserud H."/>
        </authorList>
    </citation>
    <scope>NUCLEOTIDE SEQUENCE</scope>
    <source>
        <strain evidence="2">CBHHK182m</strain>
    </source>
</reference>
<dbReference type="EMBL" id="JARKIB010000036">
    <property type="protein sequence ID" value="KAJ7760971.1"/>
    <property type="molecule type" value="Genomic_DNA"/>
</dbReference>
<dbReference type="Proteomes" id="UP001215598">
    <property type="component" value="Unassembled WGS sequence"/>
</dbReference>
<sequence length="189" mass="19225">MYSTALGDLVRVAVASTGYKSAGQAHLSLHFLPSSLGALLRLLLCLYSCSPNLLISNTMRFSLTTIATGLLIAGVNVAFATPQSSSGGLSDQQQCTFNCSISAQTASGCDINNTTCACLSPVYTTNLTTCAMSTCKLSTSDVQGLINAGCPNGSAPVTTSKPSGAELNVVRLGAAAVSALGLISYALLM</sequence>
<name>A0AAD7JES9_9AGAR</name>
<protein>
    <recommendedName>
        <fullName evidence="4">Extracellular membrane protein CFEM domain-containing protein</fullName>
    </recommendedName>
</protein>
<evidence type="ECO:0000313" key="3">
    <source>
        <dbReference type="Proteomes" id="UP001215598"/>
    </source>
</evidence>
<dbReference type="AlphaFoldDB" id="A0AAD7JES9"/>
<keyword evidence="1" id="KW-0472">Membrane</keyword>
<organism evidence="2 3">
    <name type="scientific">Mycena metata</name>
    <dbReference type="NCBI Taxonomy" id="1033252"/>
    <lineage>
        <taxon>Eukaryota</taxon>
        <taxon>Fungi</taxon>
        <taxon>Dikarya</taxon>
        <taxon>Basidiomycota</taxon>
        <taxon>Agaricomycotina</taxon>
        <taxon>Agaricomycetes</taxon>
        <taxon>Agaricomycetidae</taxon>
        <taxon>Agaricales</taxon>
        <taxon>Marasmiineae</taxon>
        <taxon>Mycenaceae</taxon>
        <taxon>Mycena</taxon>
    </lineage>
</organism>
<evidence type="ECO:0000256" key="1">
    <source>
        <dbReference type="SAM" id="Phobius"/>
    </source>
</evidence>
<gene>
    <name evidence="2" type="ORF">B0H16DRAFT_556266</name>
</gene>
<evidence type="ECO:0008006" key="4">
    <source>
        <dbReference type="Google" id="ProtNLM"/>
    </source>
</evidence>
<keyword evidence="1" id="KW-0812">Transmembrane</keyword>